<organism evidence="2 3">
    <name type="scientific">Rhodocytophaga rosea</name>
    <dbReference type="NCBI Taxonomy" id="2704465"/>
    <lineage>
        <taxon>Bacteria</taxon>
        <taxon>Pseudomonadati</taxon>
        <taxon>Bacteroidota</taxon>
        <taxon>Cytophagia</taxon>
        <taxon>Cytophagales</taxon>
        <taxon>Rhodocytophagaceae</taxon>
        <taxon>Rhodocytophaga</taxon>
    </lineage>
</organism>
<keyword evidence="1" id="KW-0812">Transmembrane</keyword>
<proteinExistence type="predicted"/>
<keyword evidence="1" id="KW-1133">Transmembrane helix</keyword>
<evidence type="ECO:0008006" key="4">
    <source>
        <dbReference type="Google" id="ProtNLM"/>
    </source>
</evidence>
<dbReference type="KEGG" id="rhoz:GXP67_18545"/>
<keyword evidence="1" id="KW-0472">Membrane</keyword>
<accession>A0A6C0GKF1</accession>
<dbReference type="RefSeq" id="WP_162444509.1">
    <property type="nucleotide sequence ID" value="NZ_CP048222.1"/>
</dbReference>
<dbReference type="AlphaFoldDB" id="A0A6C0GKF1"/>
<evidence type="ECO:0000313" key="2">
    <source>
        <dbReference type="EMBL" id="QHT68498.1"/>
    </source>
</evidence>
<name>A0A6C0GKF1_9BACT</name>
<reference evidence="2 3" key="1">
    <citation type="submission" date="2020-01" db="EMBL/GenBank/DDBJ databases">
        <authorList>
            <person name="Kim M.K."/>
        </authorList>
    </citation>
    <scope>NUCLEOTIDE SEQUENCE [LARGE SCALE GENOMIC DNA]</scope>
    <source>
        <strain evidence="2 3">172606-1</strain>
    </source>
</reference>
<evidence type="ECO:0000313" key="3">
    <source>
        <dbReference type="Proteomes" id="UP000480178"/>
    </source>
</evidence>
<evidence type="ECO:0000256" key="1">
    <source>
        <dbReference type="SAM" id="Phobius"/>
    </source>
</evidence>
<feature type="transmembrane region" description="Helical" evidence="1">
    <location>
        <begin position="40"/>
        <end position="57"/>
    </location>
</feature>
<gene>
    <name evidence="2" type="ORF">GXP67_18545</name>
</gene>
<protein>
    <recommendedName>
        <fullName evidence="4">DUF4199 domain-containing protein</fullName>
    </recommendedName>
</protein>
<feature type="transmembrane region" description="Helical" evidence="1">
    <location>
        <begin position="117"/>
        <end position="143"/>
    </location>
</feature>
<feature type="transmembrane region" description="Helical" evidence="1">
    <location>
        <begin position="69"/>
        <end position="97"/>
    </location>
</feature>
<dbReference type="Proteomes" id="UP000480178">
    <property type="component" value="Chromosome"/>
</dbReference>
<keyword evidence="3" id="KW-1185">Reference proteome</keyword>
<dbReference type="EMBL" id="CP048222">
    <property type="protein sequence ID" value="QHT68498.1"/>
    <property type="molecule type" value="Genomic_DNA"/>
</dbReference>
<feature type="transmembrane region" description="Helical" evidence="1">
    <location>
        <begin position="12"/>
        <end position="34"/>
    </location>
</feature>
<sequence>MKKMNHAESIAVRYGLLTCLGLIAFFLLMRIFNLAQNQELRVLNMIILTIGIIMAVSKLKKLQGNSMEYLNGISCAMLTALVGVGSFAVFVCIYLLIDTELLSRLQQTSIVGKYINPFSGAAVVFMEGIFSAAIISLGVMQYLKTSKLQQMEEDEKRFKTVIPQTSPQ</sequence>